<dbReference type="Proteomes" id="UP000821865">
    <property type="component" value="Chromosome 7"/>
</dbReference>
<sequence>MEPKCDMTSSAKKNIETSQHSNGAATVEPRHSETLPTEATIIATVGHTTTSKPITTEKSGAISGRKIRQHLKQNKTQLAQSPSGTPSMSLPSVGSACMSSNRTRLATIPGISETKTVVQQDAPSCAAESIGTLVAGLPRKPEVVPGPSTRSNTASPAGPTKSSRYPGSNSVASQVSDIYEALSRLSPSPEKHLKRKESKPFGSLLSARTEPFTNNVESPQSPSIRKSRVSFEMKAVMTILFIMIILSSVLLLYPKRKQQVLIICTTEGCDKHRYRLEHQLDNRVDPCDDFGGHVCRRWTPHKDFYLSRSEMSDMFLSWLQKLPVTLAKGADHFPVGKKIEAMFESCTTQTWSQLGRMKEFMRARGIDWPKNPQELVPPAKVLFDLSFNWNVHLWFTLKMLSAIPKEKPRRIFLAPNEHMLFWKAKINGIPKMYFQSVYDDLFKLFTNDTRTPPDVQQMLDYI</sequence>
<comment type="caution">
    <text evidence="1">The sequence shown here is derived from an EMBL/GenBank/DDBJ whole genome shotgun (WGS) entry which is preliminary data.</text>
</comment>
<proteinExistence type="predicted"/>
<gene>
    <name evidence="1" type="ORF">HPB49_019635</name>
</gene>
<organism evidence="1 2">
    <name type="scientific">Dermacentor silvarum</name>
    <name type="common">Tick</name>
    <dbReference type="NCBI Taxonomy" id="543639"/>
    <lineage>
        <taxon>Eukaryota</taxon>
        <taxon>Metazoa</taxon>
        <taxon>Ecdysozoa</taxon>
        <taxon>Arthropoda</taxon>
        <taxon>Chelicerata</taxon>
        <taxon>Arachnida</taxon>
        <taxon>Acari</taxon>
        <taxon>Parasitiformes</taxon>
        <taxon>Ixodida</taxon>
        <taxon>Ixodoidea</taxon>
        <taxon>Ixodidae</taxon>
        <taxon>Rhipicephalinae</taxon>
        <taxon>Dermacentor</taxon>
    </lineage>
</organism>
<protein>
    <submittedName>
        <fullName evidence="1">Uncharacterized protein</fullName>
    </submittedName>
</protein>
<accession>A0ACB8CH15</accession>
<evidence type="ECO:0000313" key="1">
    <source>
        <dbReference type="EMBL" id="KAH7942009.1"/>
    </source>
</evidence>
<name>A0ACB8CH15_DERSI</name>
<dbReference type="EMBL" id="CM023476">
    <property type="protein sequence ID" value="KAH7942009.1"/>
    <property type="molecule type" value="Genomic_DNA"/>
</dbReference>
<keyword evidence="2" id="KW-1185">Reference proteome</keyword>
<evidence type="ECO:0000313" key="2">
    <source>
        <dbReference type="Proteomes" id="UP000821865"/>
    </source>
</evidence>
<reference evidence="1" key="1">
    <citation type="submission" date="2020-05" db="EMBL/GenBank/DDBJ databases">
        <title>Large-scale comparative analyses of tick genomes elucidate their genetic diversity and vector capacities.</title>
        <authorList>
            <person name="Jia N."/>
            <person name="Wang J."/>
            <person name="Shi W."/>
            <person name="Du L."/>
            <person name="Sun Y."/>
            <person name="Zhan W."/>
            <person name="Jiang J."/>
            <person name="Wang Q."/>
            <person name="Zhang B."/>
            <person name="Ji P."/>
            <person name="Sakyi L.B."/>
            <person name="Cui X."/>
            <person name="Yuan T."/>
            <person name="Jiang B."/>
            <person name="Yang W."/>
            <person name="Lam T.T.-Y."/>
            <person name="Chang Q."/>
            <person name="Ding S."/>
            <person name="Wang X."/>
            <person name="Zhu J."/>
            <person name="Ruan X."/>
            <person name="Zhao L."/>
            <person name="Wei J."/>
            <person name="Que T."/>
            <person name="Du C."/>
            <person name="Cheng J."/>
            <person name="Dai P."/>
            <person name="Han X."/>
            <person name="Huang E."/>
            <person name="Gao Y."/>
            <person name="Liu J."/>
            <person name="Shao H."/>
            <person name="Ye R."/>
            <person name="Li L."/>
            <person name="Wei W."/>
            <person name="Wang X."/>
            <person name="Wang C."/>
            <person name="Yang T."/>
            <person name="Huo Q."/>
            <person name="Li W."/>
            <person name="Guo W."/>
            <person name="Chen H."/>
            <person name="Zhou L."/>
            <person name="Ni X."/>
            <person name="Tian J."/>
            <person name="Zhou Y."/>
            <person name="Sheng Y."/>
            <person name="Liu T."/>
            <person name="Pan Y."/>
            <person name="Xia L."/>
            <person name="Li J."/>
            <person name="Zhao F."/>
            <person name="Cao W."/>
        </authorList>
    </citation>
    <scope>NUCLEOTIDE SEQUENCE</scope>
    <source>
        <strain evidence="1">Dsil-2018</strain>
    </source>
</reference>